<comment type="pathway">
    <text evidence="2">Secondary metabolite biosynthesis.</text>
</comment>
<comment type="caution">
    <text evidence="8">The sequence shown here is derived from an EMBL/GenBank/DDBJ whole genome shotgun (WGS) entry which is preliminary data.</text>
</comment>
<feature type="domain" description="FAD-binding" evidence="7">
    <location>
        <begin position="2"/>
        <end position="33"/>
    </location>
</feature>
<dbReference type="GO" id="GO:0071949">
    <property type="term" value="F:FAD binding"/>
    <property type="evidence" value="ECO:0007669"/>
    <property type="project" value="InterPro"/>
</dbReference>
<proteinExistence type="predicted"/>
<dbReference type="EMBL" id="QJNU01000017">
    <property type="protein sequence ID" value="RYP10537.1"/>
    <property type="molecule type" value="Genomic_DNA"/>
</dbReference>
<evidence type="ECO:0000313" key="8">
    <source>
        <dbReference type="EMBL" id="RYP10537.1"/>
    </source>
</evidence>
<protein>
    <recommendedName>
        <fullName evidence="7">FAD-binding domain-containing protein</fullName>
    </recommendedName>
</protein>
<evidence type="ECO:0000256" key="2">
    <source>
        <dbReference type="ARBA" id="ARBA00005179"/>
    </source>
</evidence>
<dbReference type="SUPFAM" id="SSF51905">
    <property type="entry name" value="FAD/NAD(P)-binding domain"/>
    <property type="match status" value="1"/>
</dbReference>
<keyword evidence="6" id="KW-0503">Monooxygenase</keyword>
<evidence type="ECO:0000256" key="4">
    <source>
        <dbReference type="ARBA" id="ARBA00022827"/>
    </source>
</evidence>
<dbReference type="Proteomes" id="UP000293360">
    <property type="component" value="Unassembled WGS sequence"/>
</dbReference>
<evidence type="ECO:0000259" key="7">
    <source>
        <dbReference type="Pfam" id="PF01494"/>
    </source>
</evidence>
<dbReference type="PANTHER" id="PTHR47178:SF6">
    <property type="entry name" value="FAD-BINDING DOMAIN-CONTAINING PROTEIN"/>
    <property type="match status" value="1"/>
</dbReference>
<dbReference type="AlphaFoldDB" id="A0A4Q4TW99"/>
<evidence type="ECO:0000256" key="3">
    <source>
        <dbReference type="ARBA" id="ARBA00022630"/>
    </source>
</evidence>
<dbReference type="OrthoDB" id="47494at2759"/>
<sequence length="255" mass="28303">MHVLIAGAGLGGLSLAQFLREQGISYEIFERDIGEKVRFQRWTIAPHVVINKLTSSVPSDLPGLRDSTNHLEPLKLPAQVAMYMPGRMDRVGFQDKRLKRIEDGNDGVAVYFYDGTSAKGDILVGADGVNNVGREHLIRRPSTDVLGVVPLATIVGENFMQADPDISKPDHWLQKAGQQEKLDHVLKATAKTPSSLREIFEMRPGGEIRREPHVWCELELEKIRLPAGHVILVRDASHVMTPFKGEGGRNSFSQV</sequence>
<dbReference type="STRING" id="155417.A0A4Q4TW99"/>
<keyword evidence="4" id="KW-0274">FAD</keyword>
<reference evidence="8 9" key="1">
    <citation type="submission" date="2018-06" db="EMBL/GenBank/DDBJ databases">
        <title>Complete Genomes of Monosporascus.</title>
        <authorList>
            <person name="Robinson A.J."/>
            <person name="Natvig D.O."/>
        </authorList>
    </citation>
    <scope>NUCLEOTIDE SEQUENCE [LARGE SCALE GENOMIC DNA]</scope>
    <source>
        <strain evidence="8 9">CBS 110550</strain>
    </source>
</reference>
<evidence type="ECO:0000256" key="5">
    <source>
        <dbReference type="ARBA" id="ARBA00023002"/>
    </source>
</evidence>
<organism evidence="8 9">
    <name type="scientific">Monosporascus ibericus</name>
    <dbReference type="NCBI Taxonomy" id="155417"/>
    <lineage>
        <taxon>Eukaryota</taxon>
        <taxon>Fungi</taxon>
        <taxon>Dikarya</taxon>
        <taxon>Ascomycota</taxon>
        <taxon>Pezizomycotina</taxon>
        <taxon>Sordariomycetes</taxon>
        <taxon>Xylariomycetidae</taxon>
        <taxon>Xylariales</taxon>
        <taxon>Xylariales incertae sedis</taxon>
        <taxon>Monosporascus</taxon>
    </lineage>
</organism>
<dbReference type="Gene3D" id="3.50.50.60">
    <property type="entry name" value="FAD/NAD(P)-binding domain"/>
    <property type="match status" value="2"/>
</dbReference>
<dbReference type="InterPro" id="IPR036188">
    <property type="entry name" value="FAD/NAD-bd_sf"/>
</dbReference>
<comment type="cofactor">
    <cofactor evidence="1">
        <name>FAD</name>
        <dbReference type="ChEBI" id="CHEBI:57692"/>
    </cofactor>
</comment>
<evidence type="ECO:0000256" key="6">
    <source>
        <dbReference type="ARBA" id="ARBA00023033"/>
    </source>
</evidence>
<gene>
    <name evidence="8" type="ORF">DL764_000590</name>
</gene>
<keyword evidence="3" id="KW-0285">Flavoprotein</keyword>
<keyword evidence="5" id="KW-0560">Oxidoreductase</keyword>
<dbReference type="PANTHER" id="PTHR47178">
    <property type="entry name" value="MONOOXYGENASE, FAD-BINDING"/>
    <property type="match status" value="1"/>
</dbReference>
<keyword evidence="9" id="KW-1185">Reference proteome</keyword>
<evidence type="ECO:0000256" key="1">
    <source>
        <dbReference type="ARBA" id="ARBA00001974"/>
    </source>
</evidence>
<accession>A0A4Q4TW99</accession>
<dbReference type="InterPro" id="IPR002938">
    <property type="entry name" value="FAD-bd"/>
</dbReference>
<evidence type="ECO:0000313" key="9">
    <source>
        <dbReference type="Proteomes" id="UP000293360"/>
    </source>
</evidence>
<dbReference type="Pfam" id="PF01494">
    <property type="entry name" value="FAD_binding_3"/>
    <property type="match status" value="1"/>
</dbReference>
<name>A0A4Q4TW99_9PEZI</name>
<dbReference type="GO" id="GO:0004497">
    <property type="term" value="F:monooxygenase activity"/>
    <property type="evidence" value="ECO:0007669"/>
    <property type="project" value="UniProtKB-KW"/>
</dbReference>